<evidence type="ECO:0000256" key="2">
    <source>
        <dbReference type="SAM" id="SignalP"/>
    </source>
</evidence>
<evidence type="ECO:0000256" key="1">
    <source>
        <dbReference type="SAM" id="Phobius"/>
    </source>
</evidence>
<reference evidence="4 5" key="1">
    <citation type="journal article" date="2020" name="Arch. Microbiol.">
        <title>Bradyrhizobium campsiandrae sp. nov., a nitrogen-fixing bacterial strain isolated from a native leguminous tree from the Amazon adapted to flooded conditions.</title>
        <authorList>
            <person name="Cabral Michel D."/>
            <person name="Martins da Costa E."/>
            <person name="Azarias Guimaraes A."/>
            <person name="Soares de Carvalho T."/>
            <person name="Santos de Castro Caputo P."/>
            <person name="Willems A."/>
            <person name="de Souza Moreira F.M."/>
        </authorList>
    </citation>
    <scope>NUCLEOTIDE SEQUENCE [LARGE SCALE GENOMIC DNA]</scope>
    <source>
        <strain evidence="5">INPA 384B</strain>
    </source>
</reference>
<dbReference type="InterPro" id="IPR013424">
    <property type="entry name" value="Ice-binding_C"/>
</dbReference>
<comment type="caution">
    <text evidence="4">The sequence shown here is derived from an EMBL/GenBank/DDBJ whole genome shotgun (WGS) entry which is preliminary data.</text>
</comment>
<protein>
    <submittedName>
        <fullName evidence="4">PEP-CTERM sorting domain-containing protein</fullName>
    </submittedName>
</protein>
<keyword evidence="1" id="KW-0472">Membrane</keyword>
<name>A0ABR7UFZ0_9BRAD</name>
<organism evidence="4 5">
    <name type="scientific">Bradyrhizobium campsiandrae</name>
    <dbReference type="NCBI Taxonomy" id="1729892"/>
    <lineage>
        <taxon>Bacteria</taxon>
        <taxon>Pseudomonadati</taxon>
        <taxon>Pseudomonadota</taxon>
        <taxon>Alphaproteobacteria</taxon>
        <taxon>Hyphomicrobiales</taxon>
        <taxon>Nitrobacteraceae</taxon>
        <taxon>Bradyrhizobium</taxon>
    </lineage>
</organism>
<accession>A0ABR7UFZ0</accession>
<evidence type="ECO:0000259" key="3">
    <source>
        <dbReference type="Pfam" id="PF07589"/>
    </source>
</evidence>
<feature type="transmembrane region" description="Helical" evidence="1">
    <location>
        <begin position="173"/>
        <end position="191"/>
    </location>
</feature>
<dbReference type="RefSeq" id="WP_188099892.1">
    <property type="nucleotide sequence ID" value="NZ_JAANIH010000015.1"/>
</dbReference>
<keyword evidence="5" id="KW-1185">Reference proteome</keyword>
<evidence type="ECO:0000313" key="5">
    <source>
        <dbReference type="Proteomes" id="UP000639516"/>
    </source>
</evidence>
<evidence type="ECO:0000313" key="4">
    <source>
        <dbReference type="EMBL" id="MBC9982412.1"/>
    </source>
</evidence>
<keyword evidence="1" id="KW-1133">Transmembrane helix</keyword>
<dbReference type="EMBL" id="JAATTO010000050">
    <property type="protein sequence ID" value="MBC9982412.1"/>
    <property type="molecule type" value="Genomic_DNA"/>
</dbReference>
<proteinExistence type="predicted"/>
<feature type="signal peptide" evidence="2">
    <location>
        <begin position="1"/>
        <end position="22"/>
    </location>
</feature>
<gene>
    <name evidence="4" type="ORF">HA482_29830</name>
</gene>
<dbReference type="Pfam" id="PF07589">
    <property type="entry name" value="PEP-CTERM"/>
    <property type="match status" value="1"/>
</dbReference>
<dbReference type="NCBIfam" id="TIGR02595">
    <property type="entry name" value="PEP_CTERM"/>
    <property type="match status" value="1"/>
</dbReference>
<sequence length="205" mass="21296">MKFLKSISSGLLLGLVVSSAQAAILTEGFTFKGKAYDISGQFTYDTSLGNTLLSINGAVLSVNSASAGTGGPIKQLIPVTGFSFYPNGPGDAYFSYDNVFDPVAGKFTGSGILFSFGSGNFGNLYFGPGAFFSTWLPNGSGASTTVCSGDLYCPGDSGNLDFNAVGGVPEPSTWALMLLGFTGIAALRISAAKRNRRPLRFSQEL</sequence>
<feature type="chain" id="PRO_5047484787" evidence="2">
    <location>
        <begin position="23"/>
        <end position="205"/>
    </location>
</feature>
<dbReference type="Proteomes" id="UP000639516">
    <property type="component" value="Unassembled WGS sequence"/>
</dbReference>
<keyword evidence="1" id="KW-0812">Transmembrane</keyword>
<feature type="domain" description="Ice-binding protein C-terminal" evidence="3">
    <location>
        <begin position="168"/>
        <end position="187"/>
    </location>
</feature>
<keyword evidence="2" id="KW-0732">Signal</keyword>